<evidence type="ECO:0000313" key="3">
    <source>
        <dbReference type="Proteomes" id="UP000332933"/>
    </source>
</evidence>
<keyword evidence="3" id="KW-1185">Reference proteome</keyword>
<dbReference type="SUPFAM" id="SSF48403">
    <property type="entry name" value="Ankyrin repeat"/>
    <property type="match status" value="1"/>
</dbReference>
<proteinExistence type="predicted"/>
<dbReference type="InterPro" id="IPR036770">
    <property type="entry name" value="Ankyrin_rpt-contain_sf"/>
</dbReference>
<sequence>MDSAAAEGGHLNVVHWLHAHREEGCTHMAFVYAVAYGHLDELQFLHKENLDSIDPSRMVDAPRSAVKNGHGHVVWYLFEHKLCGWSPLIMDHIASFGQLELAQWLKQNQTKSGIQMSSRGACTTAAVARASANDHLAMLDWLHHHCQIVGSPAHAATLARRGDVSELRSRQSSSDRGI</sequence>
<dbReference type="Gene3D" id="1.25.40.20">
    <property type="entry name" value="Ankyrin repeat-containing domain"/>
    <property type="match status" value="1"/>
</dbReference>
<dbReference type="AlphaFoldDB" id="A0A485K694"/>
<dbReference type="InterPro" id="IPR052050">
    <property type="entry name" value="SecEffector_AnkRepeat"/>
</dbReference>
<dbReference type="OrthoDB" id="10657476at2759"/>
<gene>
    <name evidence="2" type="primary">Aste57867_1839</name>
    <name evidence="1" type="ORF">As57867_001837</name>
    <name evidence="2" type="ORF">ASTE57867_1839</name>
</gene>
<evidence type="ECO:0000313" key="1">
    <source>
        <dbReference type="EMBL" id="KAF0718201.1"/>
    </source>
</evidence>
<name>A0A485K694_9STRA</name>
<evidence type="ECO:0000313" key="2">
    <source>
        <dbReference type="EMBL" id="VFT79047.1"/>
    </source>
</evidence>
<reference evidence="1" key="2">
    <citation type="submission" date="2019-06" db="EMBL/GenBank/DDBJ databases">
        <title>Genomics analysis of Aphanomyces spp. identifies a new class of oomycete effector associated with host adaptation.</title>
        <authorList>
            <person name="Gaulin E."/>
        </authorList>
    </citation>
    <scope>NUCLEOTIDE SEQUENCE</scope>
    <source>
        <strain evidence="1">CBS 578.67</strain>
    </source>
</reference>
<dbReference type="EMBL" id="CAADRA010000170">
    <property type="protein sequence ID" value="VFT79047.1"/>
    <property type="molecule type" value="Genomic_DNA"/>
</dbReference>
<organism evidence="2 3">
    <name type="scientific">Aphanomyces stellatus</name>
    <dbReference type="NCBI Taxonomy" id="120398"/>
    <lineage>
        <taxon>Eukaryota</taxon>
        <taxon>Sar</taxon>
        <taxon>Stramenopiles</taxon>
        <taxon>Oomycota</taxon>
        <taxon>Saprolegniomycetes</taxon>
        <taxon>Saprolegniales</taxon>
        <taxon>Verrucalvaceae</taxon>
        <taxon>Aphanomyces</taxon>
    </lineage>
</organism>
<dbReference type="PANTHER" id="PTHR46586">
    <property type="entry name" value="ANKYRIN REPEAT-CONTAINING PROTEIN"/>
    <property type="match status" value="1"/>
</dbReference>
<protein>
    <submittedName>
        <fullName evidence="2">Aste57867_1839 protein</fullName>
    </submittedName>
</protein>
<reference evidence="2 3" key="1">
    <citation type="submission" date="2019-03" db="EMBL/GenBank/DDBJ databases">
        <authorList>
            <person name="Gaulin E."/>
            <person name="Dumas B."/>
        </authorList>
    </citation>
    <scope>NUCLEOTIDE SEQUENCE [LARGE SCALE GENOMIC DNA]</scope>
    <source>
        <strain evidence="2">CBS 568.67</strain>
    </source>
</reference>
<accession>A0A485K694</accession>
<dbReference type="EMBL" id="VJMH01000170">
    <property type="protein sequence ID" value="KAF0718201.1"/>
    <property type="molecule type" value="Genomic_DNA"/>
</dbReference>
<dbReference type="Proteomes" id="UP000332933">
    <property type="component" value="Unassembled WGS sequence"/>
</dbReference>
<dbReference type="PANTHER" id="PTHR46586:SF3">
    <property type="entry name" value="ANKYRIN REPEAT-CONTAINING PROTEIN"/>
    <property type="match status" value="1"/>
</dbReference>